<comment type="caution">
    <text evidence="7">The sequence shown here is derived from an EMBL/GenBank/DDBJ whole genome shotgun (WGS) entry which is preliminary data.</text>
</comment>
<protein>
    <submittedName>
        <fullName evidence="7">Integrase</fullName>
    </submittedName>
</protein>
<dbReference type="PANTHER" id="PTHR30349">
    <property type="entry name" value="PHAGE INTEGRASE-RELATED"/>
    <property type="match status" value="1"/>
</dbReference>
<evidence type="ECO:0000259" key="6">
    <source>
        <dbReference type="PROSITE" id="PS51898"/>
    </source>
</evidence>
<dbReference type="Pfam" id="PF00589">
    <property type="entry name" value="Phage_integrase"/>
    <property type="match status" value="1"/>
</dbReference>
<dbReference type="SUPFAM" id="SSF56349">
    <property type="entry name" value="DNA breaking-rejoining enzymes"/>
    <property type="match status" value="1"/>
</dbReference>
<keyword evidence="3" id="KW-0238">DNA-binding</keyword>
<comment type="similarity">
    <text evidence="1">Belongs to the 'phage' integrase family.</text>
</comment>
<evidence type="ECO:0000256" key="3">
    <source>
        <dbReference type="ARBA" id="ARBA00023125"/>
    </source>
</evidence>
<evidence type="ECO:0000256" key="4">
    <source>
        <dbReference type="ARBA" id="ARBA00023172"/>
    </source>
</evidence>
<dbReference type="PANTHER" id="PTHR30349:SF41">
    <property type="entry name" value="INTEGRASE_RECOMBINASE PROTEIN MJ0367-RELATED"/>
    <property type="match status" value="1"/>
</dbReference>
<reference evidence="7 8" key="1">
    <citation type="submission" date="2018-08" db="EMBL/GenBank/DDBJ databases">
        <title>Genomic Encyclopedia of Archaeal and Bacterial Type Strains, Phase II (KMG-II): from individual species to whole genera.</title>
        <authorList>
            <person name="Goeker M."/>
        </authorList>
    </citation>
    <scope>NUCLEOTIDE SEQUENCE [LARGE SCALE GENOMIC DNA]</scope>
    <source>
        <strain evidence="7 8">DSM 17099</strain>
    </source>
</reference>
<dbReference type="InterPro" id="IPR002104">
    <property type="entry name" value="Integrase_catalytic"/>
</dbReference>
<dbReference type="Proteomes" id="UP000256941">
    <property type="component" value="Unassembled WGS sequence"/>
</dbReference>
<dbReference type="AlphaFoldDB" id="A0A3D9XT34"/>
<evidence type="ECO:0000313" key="7">
    <source>
        <dbReference type="EMBL" id="REF72778.1"/>
    </source>
</evidence>
<feature type="domain" description="Tyr recombinase" evidence="6">
    <location>
        <begin position="168"/>
        <end position="335"/>
    </location>
</feature>
<dbReference type="EMBL" id="QTUJ01000001">
    <property type="protein sequence ID" value="REF72778.1"/>
    <property type="molecule type" value="Genomic_DNA"/>
</dbReference>
<proteinExistence type="inferred from homology"/>
<keyword evidence="4" id="KW-0233">DNA recombination</keyword>
<evidence type="ECO:0000256" key="5">
    <source>
        <dbReference type="SAM" id="MobiDB-lite"/>
    </source>
</evidence>
<dbReference type="InterPro" id="IPR050090">
    <property type="entry name" value="Tyrosine_recombinase_XerCD"/>
</dbReference>
<accession>A0A3D9XT34</accession>
<evidence type="ECO:0000256" key="1">
    <source>
        <dbReference type="ARBA" id="ARBA00008857"/>
    </source>
</evidence>
<name>A0A3D9XT34_PARVE</name>
<dbReference type="GO" id="GO:0003677">
    <property type="term" value="F:DNA binding"/>
    <property type="evidence" value="ECO:0007669"/>
    <property type="project" value="UniProtKB-KW"/>
</dbReference>
<dbReference type="InterPro" id="IPR010998">
    <property type="entry name" value="Integrase_recombinase_N"/>
</dbReference>
<dbReference type="Gene3D" id="1.10.150.130">
    <property type="match status" value="1"/>
</dbReference>
<dbReference type="GO" id="GO:0015074">
    <property type="term" value="P:DNA integration"/>
    <property type="evidence" value="ECO:0007669"/>
    <property type="project" value="UniProtKB-KW"/>
</dbReference>
<dbReference type="PROSITE" id="PS51898">
    <property type="entry name" value="TYR_RECOMBINASE"/>
    <property type="match status" value="1"/>
</dbReference>
<dbReference type="InterPro" id="IPR013762">
    <property type="entry name" value="Integrase-like_cat_sf"/>
</dbReference>
<organism evidence="7 8">
    <name type="scientific">Paracoccus versutus</name>
    <name type="common">Thiobacillus versutus</name>
    <dbReference type="NCBI Taxonomy" id="34007"/>
    <lineage>
        <taxon>Bacteria</taxon>
        <taxon>Pseudomonadati</taxon>
        <taxon>Pseudomonadota</taxon>
        <taxon>Alphaproteobacteria</taxon>
        <taxon>Rhodobacterales</taxon>
        <taxon>Paracoccaceae</taxon>
        <taxon>Paracoccus</taxon>
    </lineage>
</organism>
<evidence type="ECO:0000256" key="2">
    <source>
        <dbReference type="ARBA" id="ARBA00022908"/>
    </source>
</evidence>
<dbReference type="Gene3D" id="1.10.443.10">
    <property type="entry name" value="Intergrase catalytic core"/>
    <property type="match status" value="1"/>
</dbReference>
<dbReference type="GO" id="GO:0006310">
    <property type="term" value="P:DNA recombination"/>
    <property type="evidence" value="ECO:0007669"/>
    <property type="project" value="UniProtKB-KW"/>
</dbReference>
<evidence type="ECO:0000313" key="8">
    <source>
        <dbReference type="Proteomes" id="UP000256941"/>
    </source>
</evidence>
<dbReference type="InterPro" id="IPR011010">
    <property type="entry name" value="DNA_brk_join_enz"/>
</dbReference>
<feature type="region of interest" description="Disordered" evidence="5">
    <location>
        <begin position="345"/>
        <end position="368"/>
    </location>
</feature>
<gene>
    <name evidence="7" type="ORF">BDD41_1271</name>
</gene>
<dbReference type="RefSeq" id="WP_116221074.1">
    <property type="nucleotide sequence ID" value="NZ_CP038196.1"/>
</dbReference>
<keyword evidence="2" id="KW-0229">DNA integration</keyword>
<sequence length="368" mass="41581">MKKPRNPFPGVTRVVDRHGKVRWRFRRKGRADVYLPGPYGSAEFRAAYEAALAGAAIPVTRTNASYGTIAWLIESYLRSPKHLNLSEIRRKTIRRELDWLRGEIGQYQAGRIETRHVEAIMARKTGPTAANTVKKNLSMLFNFAIKYSLADLKHNPAKYADRRKENPDGYHTWTEAEIAQFLAFHGPGTKARRAAWLIMNTGAARQDVVGLGKQNIEGGRIRYRRHKTSIGGDYPLMPELLEELRSVSDQLLFLTHSNGRPYKPESFGNWFKDQCKAAGLPHCSAHGLRKGQATRIADNGGGELEVMSFLAHATPKEGAIYTKKVSRARLTDRGLARLSRVKEEQKLSNLRDGLDNKANQPIERKRKK</sequence>